<dbReference type="InterPro" id="IPR007698">
    <property type="entry name" value="AlaDH/PNT_NAD(H)-bd"/>
</dbReference>
<sequence>MVALMKPGSVIVDMAAANGGNVEGSRPDQLVVTANGVKIIGCDVDQYDDGANGSNNIILTSVLKNMAINVERQLSAVVDGSFKGGNVTLHADTDSTGYVSAAGRQQLSAEALTALADAYPLVKSGAIVPAANFNNLTPDDFPGLSK</sequence>
<dbReference type="AlphaFoldDB" id="A0A645BGI9"/>
<evidence type="ECO:0000313" key="2">
    <source>
        <dbReference type="EMBL" id="MPM64467.1"/>
    </source>
</evidence>
<accession>A0A645BGI9</accession>
<reference evidence="2" key="1">
    <citation type="submission" date="2019-08" db="EMBL/GenBank/DDBJ databases">
        <authorList>
            <person name="Kucharzyk K."/>
            <person name="Murdoch R.W."/>
            <person name="Higgins S."/>
            <person name="Loffler F."/>
        </authorList>
    </citation>
    <scope>NUCLEOTIDE SEQUENCE</scope>
</reference>
<organism evidence="2">
    <name type="scientific">bioreactor metagenome</name>
    <dbReference type="NCBI Taxonomy" id="1076179"/>
    <lineage>
        <taxon>unclassified sequences</taxon>
        <taxon>metagenomes</taxon>
        <taxon>ecological metagenomes</taxon>
    </lineage>
</organism>
<evidence type="ECO:0000259" key="1">
    <source>
        <dbReference type="Pfam" id="PF01262"/>
    </source>
</evidence>
<dbReference type="EMBL" id="VSSQ01019972">
    <property type="protein sequence ID" value="MPM64467.1"/>
    <property type="molecule type" value="Genomic_DNA"/>
</dbReference>
<protein>
    <recommendedName>
        <fullName evidence="1">Alanine dehydrogenase/pyridine nucleotide transhydrogenase NAD(H)-binding domain-containing protein</fullName>
    </recommendedName>
</protein>
<feature type="domain" description="Alanine dehydrogenase/pyridine nucleotide transhydrogenase NAD(H)-binding" evidence="1">
    <location>
        <begin position="1"/>
        <end position="42"/>
    </location>
</feature>
<name>A0A645BGI9_9ZZZZ</name>
<dbReference type="Gene3D" id="3.40.50.2300">
    <property type="match status" value="2"/>
</dbReference>
<dbReference type="Pfam" id="PF01262">
    <property type="entry name" value="AlaDh_PNT_C"/>
    <property type="match status" value="1"/>
</dbReference>
<gene>
    <name evidence="2" type="ORF">SDC9_111353</name>
</gene>
<proteinExistence type="predicted"/>
<comment type="caution">
    <text evidence="2">The sequence shown here is derived from an EMBL/GenBank/DDBJ whole genome shotgun (WGS) entry which is preliminary data.</text>
</comment>